<reference evidence="9" key="1">
    <citation type="journal article" date="2020" name="mSystems">
        <title>Genome- and Community-Level Interaction Insights into Carbon Utilization and Element Cycling Functions of Hydrothermarchaeota in Hydrothermal Sediment.</title>
        <authorList>
            <person name="Zhou Z."/>
            <person name="Liu Y."/>
            <person name="Xu W."/>
            <person name="Pan J."/>
            <person name="Luo Z.H."/>
            <person name="Li M."/>
        </authorList>
    </citation>
    <scope>NUCLEOTIDE SEQUENCE [LARGE SCALE GENOMIC DNA]</scope>
    <source>
        <strain evidence="9">SpSt-573</strain>
    </source>
</reference>
<feature type="binding site" evidence="8">
    <location>
        <position position="63"/>
    </location>
    <ligand>
        <name>Zn(2+)</name>
        <dbReference type="ChEBI" id="CHEBI:29105"/>
        <label>1</label>
    </ligand>
</feature>
<feature type="active site" description="Proton acceptor" evidence="7">
    <location>
        <position position="194"/>
    </location>
</feature>
<evidence type="ECO:0000256" key="4">
    <source>
        <dbReference type="ARBA" id="ARBA00022723"/>
    </source>
</evidence>
<evidence type="ECO:0000256" key="7">
    <source>
        <dbReference type="PIRSR" id="PIRSR001123-1"/>
    </source>
</evidence>
<evidence type="ECO:0000313" key="9">
    <source>
        <dbReference type="EMBL" id="HGS20901.1"/>
    </source>
</evidence>
<sequence length="332" mass="36100">MKDLIRKLVETVGPSGYETAVREVVRTEIEGLVDEIKVDSLGNLIARKGQRSPDGMRVMLSGHMDEIGLMVTHVDEKGFVRFTTIGGVSPATCIGGRVKFLNGRAGLIYMERLESGDRLPSIEQLYIDVGASSRDACPVKVGDVAVFDRPFLDLNGRLVSKAMDDRIAVAVMIQALRECQSSPHELYFVFSTQEEVGLRGATTAAFGVDPELALAVDVTRTGDTPKGVKMEVSLGKGPAIKVRDSGMLADPRVVRWMVETAERNGIPYQLEVLEAGTTDARAMQLTRAGVPAGCLSIPTRYIHSPSEMVDYDDVRQSVRLLVELISHPVSLG</sequence>
<feature type="binding site" evidence="8">
    <location>
        <position position="164"/>
    </location>
    <ligand>
        <name>Zn(2+)</name>
        <dbReference type="ChEBI" id="CHEBI:29105"/>
        <label>2</label>
    </ligand>
</feature>
<dbReference type="SUPFAM" id="SSF101821">
    <property type="entry name" value="Aminopeptidase/glucanase lid domain"/>
    <property type="match status" value="1"/>
</dbReference>
<proteinExistence type="inferred from homology"/>
<dbReference type="AlphaFoldDB" id="A0A7C4PF80"/>
<dbReference type="PANTHER" id="PTHR32481">
    <property type="entry name" value="AMINOPEPTIDASE"/>
    <property type="match status" value="1"/>
</dbReference>
<dbReference type="Gene3D" id="3.40.630.10">
    <property type="entry name" value="Zn peptidases"/>
    <property type="match status" value="1"/>
</dbReference>
<keyword evidence="3" id="KW-0645">Protease</keyword>
<evidence type="ECO:0000256" key="5">
    <source>
        <dbReference type="ARBA" id="ARBA00022801"/>
    </source>
</evidence>
<gene>
    <name evidence="9" type="ORF">ENT37_03410</name>
</gene>
<dbReference type="InterPro" id="IPR023367">
    <property type="entry name" value="Peptidase_M42_dom2"/>
</dbReference>
<name>A0A7C4PF80_9CHLR</name>
<dbReference type="GO" id="GO:0046872">
    <property type="term" value="F:metal ion binding"/>
    <property type="evidence" value="ECO:0007669"/>
    <property type="project" value="UniProtKB-UniRule"/>
</dbReference>
<dbReference type="SUPFAM" id="SSF53187">
    <property type="entry name" value="Zn-dependent exopeptidases"/>
    <property type="match status" value="1"/>
</dbReference>
<evidence type="ECO:0000256" key="1">
    <source>
        <dbReference type="ARBA" id="ARBA00006272"/>
    </source>
</evidence>
<feature type="binding site" evidence="8">
    <location>
        <position position="195"/>
    </location>
    <ligand>
        <name>Zn(2+)</name>
        <dbReference type="ChEBI" id="CHEBI:29105"/>
        <label>2</label>
    </ligand>
</feature>
<comment type="cofactor">
    <cofactor evidence="8">
        <name>a divalent metal cation</name>
        <dbReference type="ChEBI" id="CHEBI:60240"/>
    </cofactor>
    <text evidence="8">Binds 2 divalent metal cations per subunit.</text>
</comment>
<protein>
    <submittedName>
        <fullName evidence="9">M42 family peptidase</fullName>
    </submittedName>
</protein>
<evidence type="ECO:0000256" key="3">
    <source>
        <dbReference type="ARBA" id="ARBA00022670"/>
    </source>
</evidence>
<keyword evidence="5" id="KW-0378">Hydrolase</keyword>
<keyword evidence="4 8" id="KW-0479">Metal-binding</keyword>
<dbReference type="Gene3D" id="2.40.30.40">
    <property type="entry name" value="Peptidase M42, domain 2"/>
    <property type="match status" value="1"/>
</dbReference>
<dbReference type="GO" id="GO:0004177">
    <property type="term" value="F:aminopeptidase activity"/>
    <property type="evidence" value="ECO:0007669"/>
    <property type="project" value="UniProtKB-UniRule"/>
</dbReference>
<dbReference type="PIRSF" id="PIRSF001123">
    <property type="entry name" value="PepA_GA"/>
    <property type="match status" value="1"/>
</dbReference>
<dbReference type="InterPro" id="IPR051464">
    <property type="entry name" value="Peptidase_M42_aminopept"/>
</dbReference>
<evidence type="ECO:0000256" key="8">
    <source>
        <dbReference type="PIRSR" id="PIRSR001123-2"/>
    </source>
</evidence>
<dbReference type="CDD" id="cd05656">
    <property type="entry name" value="M42_Frv"/>
    <property type="match status" value="1"/>
</dbReference>
<feature type="binding site" evidence="8">
    <location>
        <position position="303"/>
    </location>
    <ligand>
        <name>Zn(2+)</name>
        <dbReference type="ChEBI" id="CHEBI:29105"/>
        <label>2</label>
    </ligand>
</feature>
<comment type="caution">
    <text evidence="9">The sequence shown here is derived from an EMBL/GenBank/DDBJ whole genome shotgun (WGS) entry which is preliminary data.</text>
</comment>
<keyword evidence="2" id="KW-0031">Aminopeptidase</keyword>
<evidence type="ECO:0000256" key="6">
    <source>
        <dbReference type="PIRNR" id="PIRNR001123"/>
    </source>
</evidence>
<comment type="similarity">
    <text evidence="1 6">Belongs to the peptidase M42 family.</text>
</comment>
<dbReference type="GO" id="GO:0006508">
    <property type="term" value="P:proteolysis"/>
    <property type="evidence" value="ECO:0007669"/>
    <property type="project" value="UniProtKB-KW"/>
</dbReference>
<dbReference type="EMBL" id="DSYK01000177">
    <property type="protein sequence ID" value="HGS20901.1"/>
    <property type="molecule type" value="Genomic_DNA"/>
</dbReference>
<organism evidence="9">
    <name type="scientific">Anaerolinea thermolimosa</name>
    <dbReference type="NCBI Taxonomy" id="229919"/>
    <lineage>
        <taxon>Bacteria</taxon>
        <taxon>Bacillati</taxon>
        <taxon>Chloroflexota</taxon>
        <taxon>Anaerolineae</taxon>
        <taxon>Anaerolineales</taxon>
        <taxon>Anaerolineaceae</taxon>
        <taxon>Anaerolinea</taxon>
    </lineage>
</organism>
<feature type="binding site" evidence="8">
    <location>
        <position position="164"/>
    </location>
    <ligand>
        <name>Zn(2+)</name>
        <dbReference type="ChEBI" id="CHEBI:29105"/>
        <label>1</label>
    </ligand>
</feature>
<feature type="binding site" evidence="8">
    <location>
        <position position="217"/>
    </location>
    <ligand>
        <name>Zn(2+)</name>
        <dbReference type="ChEBI" id="CHEBI:29105"/>
        <label>1</label>
    </ligand>
</feature>
<evidence type="ECO:0000256" key="2">
    <source>
        <dbReference type="ARBA" id="ARBA00022438"/>
    </source>
</evidence>
<dbReference type="Pfam" id="PF05343">
    <property type="entry name" value="Peptidase_M42"/>
    <property type="match status" value="1"/>
</dbReference>
<dbReference type="InterPro" id="IPR008007">
    <property type="entry name" value="Peptidase_M42"/>
</dbReference>
<accession>A0A7C4PF80</accession>
<dbReference type="PANTHER" id="PTHR32481:SF9">
    <property type="entry name" value="ENDOGLUCANASE"/>
    <property type="match status" value="1"/>
</dbReference>